<comment type="caution">
    <text evidence="2">The sequence shown here is derived from an EMBL/GenBank/DDBJ whole genome shotgun (WGS) entry which is preliminary data.</text>
</comment>
<dbReference type="EMBL" id="LNIX01000023">
    <property type="protein sequence ID" value="OXA43254.1"/>
    <property type="molecule type" value="Genomic_DNA"/>
</dbReference>
<dbReference type="PANTHER" id="PTHR21301">
    <property type="entry name" value="REVERSE TRANSCRIPTASE"/>
    <property type="match status" value="1"/>
</dbReference>
<organism evidence="2 3">
    <name type="scientific">Folsomia candida</name>
    <name type="common">Springtail</name>
    <dbReference type="NCBI Taxonomy" id="158441"/>
    <lineage>
        <taxon>Eukaryota</taxon>
        <taxon>Metazoa</taxon>
        <taxon>Ecdysozoa</taxon>
        <taxon>Arthropoda</taxon>
        <taxon>Hexapoda</taxon>
        <taxon>Collembola</taxon>
        <taxon>Entomobryomorpha</taxon>
        <taxon>Isotomoidea</taxon>
        <taxon>Isotomidae</taxon>
        <taxon>Proisotominae</taxon>
        <taxon>Folsomia</taxon>
    </lineage>
</organism>
<dbReference type="Proteomes" id="UP000198287">
    <property type="component" value="Unassembled WGS sequence"/>
</dbReference>
<keyword evidence="3" id="KW-1185">Reference proteome</keyword>
<evidence type="ECO:0000256" key="1">
    <source>
        <dbReference type="SAM" id="MobiDB-lite"/>
    </source>
</evidence>
<gene>
    <name evidence="2" type="ORF">Fcan01_22196</name>
</gene>
<protein>
    <recommendedName>
        <fullName evidence="4">Reverse transcriptase domain-containing protein</fullName>
    </recommendedName>
</protein>
<evidence type="ECO:0000313" key="2">
    <source>
        <dbReference type="EMBL" id="OXA43254.1"/>
    </source>
</evidence>
<dbReference type="OrthoDB" id="8279338at2759"/>
<feature type="region of interest" description="Disordered" evidence="1">
    <location>
        <begin position="693"/>
        <end position="742"/>
    </location>
</feature>
<proteinExistence type="predicted"/>
<name>A0A226DEH6_FOLCA</name>
<evidence type="ECO:0000313" key="3">
    <source>
        <dbReference type="Proteomes" id="UP000198287"/>
    </source>
</evidence>
<accession>A0A226DEH6</accession>
<feature type="compositionally biased region" description="Basic residues" evidence="1">
    <location>
        <begin position="702"/>
        <end position="742"/>
    </location>
</feature>
<dbReference type="AlphaFoldDB" id="A0A226DEH6"/>
<reference evidence="2 3" key="1">
    <citation type="submission" date="2015-12" db="EMBL/GenBank/DDBJ databases">
        <title>The genome of Folsomia candida.</title>
        <authorList>
            <person name="Faddeeva A."/>
            <person name="Derks M.F."/>
            <person name="Anvar Y."/>
            <person name="Smit S."/>
            <person name="Van Straalen N."/>
            <person name="Roelofs D."/>
        </authorList>
    </citation>
    <scope>NUCLEOTIDE SEQUENCE [LARGE SCALE GENOMIC DNA]</scope>
    <source>
        <strain evidence="2 3">VU population</strain>
        <tissue evidence="2">Whole body</tissue>
    </source>
</reference>
<feature type="region of interest" description="Disordered" evidence="1">
    <location>
        <begin position="645"/>
        <end position="664"/>
    </location>
</feature>
<dbReference type="PANTHER" id="PTHR21301:SF10">
    <property type="entry name" value="REVERSE TRANSCRIPTASE DOMAIN-CONTAINING PROTEIN"/>
    <property type="match status" value="1"/>
</dbReference>
<sequence>MRSNEFSARPGKLIRVSNDDSIKSDETSLLCRGLTFSPTPDKSNLFELHQDHEHFYRRLRLLGHFGPHSGSSSPPSITQFSESIIDKVIPKKSSWTPPPNQFPDLEYFINSSRKALPSSGYSFQSHKSNLSSQELSTIKSLSNRTDIVIRKADKDSDPTSSYQKQVSKTIGNFISSGDLPVFAQRLIEKNPRCSVFYLNPKIHKYGNPGRPIVSTVCCPTSLISAFVDSVLQPLVANTPTYLKDTTHMLQLLENFIFPVDPASCPTFLVTCDVAQLYTVIPHAGGLTAAKVLFESRSVLDPPTHVLIRLLELVLTLNAFEFNSEFFSQISGVAMGTKVGPSYACCFLAHQEFLFFARYSGPMPVLYKRFIDDIFMIFQSPDTDVTIFLDAMSTMHPSLKFETTISSSSICFLDLKISIRDHKILTSIYYKPTDSHSYLPYDSCHPKHVLDSIPYSYDSDASSTKDIVPLVVGYSPNVTTVVQKTKSLFNSILSHNPNFSSKPIVAYRRAPNLQQLLVRSKLKPIGDSILQDSTTFGRFALPTGVWATPSHNFSKFFPSAALKKNKSSKRWQFNLPQPHPAYNLDTNSTKVDASLPYKILSYIFFNASIAIQHFYACSVSFPTAEVVPTIRLKPATPLPLRDAKLQNPPKAITHPPRPLIPSPLATTNCQPNTQYLSTIFTFSLKKCMAKAKAAGAGGAAKAKPAKVKKPKGKAKAKKPKAKVAKKAKSPKAPKPKTTKKAAS</sequence>
<evidence type="ECO:0008006" key="4">
    <source>
        <dbReference type="Google" id="ProtNLM"/>
    </source>
</evidence>